<keyword evidence="2" id="KW-1185">Reference proteome</keyword>
<reference evidence="1" key="2">
    <citation type="submission" date="2020-11" db="EMBL/GenBank/DDBJ databases">
        <authorList>
            <person name="McCartney M.A."/>
            <person name="Auch B."/>
            <person name="Kono T."/>
            <person name="Mallez S."/>
            <person name="Becker A."/>
            <person name="Gohl D.M."/>
            <person name="Silverstein K.A.T."/>
            <person name="Koren S."/>
            <person name="Bechman K.B."/>
            <person name="Herman A."/>
            <person name="Abrahante J.E."/>
            <person name="Garbe J."/>
        </authorList>
    </citation>
    <scope>NUCLEOTIDE SEQUENCE</scope>
    <source>
        <strain evidence="1">Duluth1</strain>
        <tissue evidence="1">Whole animal</tissue>
    </source>
</reference>
<comment type="caution">
    <text evidence="1">The sequence shown here is derived from an EMBL/GenBank/DDBJ whole genome shotgun (WGS) entry which is preliminary data.</text>
</comment>
<evidence type="ECO:0000313" key="1">
    <source>
        <dbReference type="EMBL" id="KAH3789400.1"/>
    </source>
</evidence>
<protein>
    <submittedName>
        <fullName evidence="1">Uncharacterized protein</fullName>
    </submittedName>
</protein>
<dbReference type="EMBL" id="JAIWYP010000008">
    <property type="protein sequence ID" value="KAH3789400.1"/>
    <property type="molecule type" value="Genomic_DNA"/>
</dbReference>
<dbReference type="AlphaFoldDB" id="A0A9D4EZ37"/>
<proteinExistence type="predicted"/>
<gene>
    <name evidence="1" type="ORF">DPMN_167578</name>
</gene>
<organism evidence="1 2">
    <name type="scientific">Dreissena polymorpha</name>
    <name type="common">Zebra mussel</name>
    <name type="synonym">Mytilus polymorpha</name>
    <dbReference type="NCBI Taxonomy" id="45954"/>
    <lineage>
        <taxon>Eukaryota</taxon>
        <taxon>Metazoa</taxon>
        <taxon>Spiralia</taxon>
        <taxon>Lophotrochozoa</taxon>
        <taxon>Mollusca</taxon>
        <taxon>Bivalvia</taxon>
        <taxon>Autobranchia</taxon>
        <taxon>Heteroconchia</taxon>
        <taxon>Euheterodonta</taxon>
        <taxon>Imparidentia</taxon>
        <taxon>Neoheterodontei</taxon>
        <taxon>Myida</taxon>
        <taxon>Dreissenoidea</taxon>
        <taxon>Dreissenidae</taxon>
        <taxon>Dreissena</taxon>
    </lineage>
</organism>
<evidence type="ECO:0000313" key="2">
    <source>
        <dbReference type="Proteomes" id="UP000828390"/>
    </source>
</evidence>
<dbReference type="Proteomes" id="UP000828390">
    <property type="component" value="Unassembled WGS sequence"/>
</dbReference>
<sequence length="76" mass="8829">MSIRMAYVHSFQRSIETRGRERPKVAHMRFKGTDLFCAAQDVIRTTCSYQRPLLVNTLAAMFSNRPEPFSYTSKII</sequence>
<accession>A0A9D4EZ37</accession>
<name>A0A9D4EZ37_DREPO</name>
<reference evidence="1" key="1">
    <citation type="journal article" date="2019" name="bioRxiv">
        <title>The Genome of the Zebra Mussel, Dreissena polymorpha: A Resource for Invasive Species Research.</title>
        <authorList>
            <person name="McCartney M.A."/>
            <person name="Auch B."/>
            <person name="Kono T."/>
            <person name="Mallez S."/>
            <person name="Zhang Y."/>
            <person name="Obille A."/>
            <person name="Becker A."/>
            <person name="Abrahante J.E."/>
            <person name="Garbe J."/>
            <person name="Badalamenti J.P."/>
            <person name="Herman A."/>
            <person name="Mangelson H."/>
            <person name="Liachko I."/>
            <person name="Sullivan S."/>
            <person name="Sone E.D."/>
            <person name="Koren S."/>
            <person name="Silverstein K.A.T."/>
            <person name="Beckman K.B."/>
            <person name="Gohl D.M."/>
        </authorList>
    </citation>
    <scope>NUCLEOTIDE SEQUENCE</scope>
    <source>
        <strain evidence="1">Duluth1</strain>
        <tissue evidence="1">Whole animal</tissue>
    </source>
</reference>